<evidence type="ECO:0000256" key="1">
    <source>
        <dbReference type="SAM" id="MobiDB-lite"/>
    </source>
</evidence>
<protein>
    <submittedName>
        <fullName evidence="3">Uncharacterized protein</fullName>
    </submittedName>
</protein>
<feature type="compositionally biased region" description="Gly residues" evidence="1">
    <location>
        <begin position="567"/>
        <end position="577"/>
    </location>
</feature>
<feature type="compositionally biased region" description="Acidic residues" evidence="1">
    <location>
        <begin position="591"/>
        <end position="608"/>
    </location>
</feature>
<feature type="region of interest" description="Disordered" evidence="1">
    <location>
        <begin position="387"/>
        <end position="409"/>
    </location>
</feature>
<dbReference type="Proteomes" id="UP001054889">
    <property type="component" value="Unassembled WGS sequence"/>
</dbReference>
<evidence type="ECO:0000313" key="4">
    <source>
        <dbReference type="Proteomes" id="UP001054889"/>
    </source>
</evidence>
<keyword evidence="2" id="KW-0812">Transmembrane</keyword>
<reference evidence="3" key="2">
    <citation type="submission" date="2021-12" db="EMBL/GenBank/DDBJ databases">
        <title>Resequencing data analysis of finger millet.</title>
        <authorList>
            <person name="Hatakeyama M."/>
            <person name="Aluri S."/>
            <person name="Balachadran M.T."/>
            <person name="Sivarajan S.R."/>
            <person name="Poveda L."/>
            <person name="Shimizu-Inatsugi R."/>
            <person name="Schlapbach R."/>
            <person name="Sreeman S.M."/>
            <person name="Shimizu K.K."/>
        </authorList>
    </citation>
    <scope>NUCLEOTIDE SEQUENCE</scope>
</reference>
<evidence type="ECO:0000313" key="3">
    <source>
        <dbReference type="EMBL" id="GJN13050.1"/>
    </source>
</evidence>
<comment type="caution">
    <text evidence="3">The sequence shown here is derived from an EMBL/GenBank/DDBJ whole genome shotgun (WGS) entry which is preliminary data.</text>
</comment>
<name>A0AAV5DS66_ELECO</name>
<accession>A0AAV5DS66</accession>
<dbReference type="EMBL" id="BQKI01000031">
    <property type="protein sequence ID" value="GJN13050.1"/>
    <property type="molecule type" value="Genomic_DNA"/>
</dbReference>
<gene>
    <name evidence="3" type="primary">ga31383</name>
    <name evidence="3" type="ORF">PR202_ga31383</name>
</gene>
<evidence type="ECO:0000256" key="2">
    <source>
        <dbReference type="SAM" id="Phobius"/>
    </source>
</evidence>
<dbReference type="PANTHER" id="PTHR36760">
    <property type="entry name" value="ACIDIC LEUCINE-RICH NUCLEAR PHOSPHOPROTEIN 32 FAMILY B PROTEIN"/>
    <property type="match status" value="1"/>
</dbReference>
<feature type="region of interest" description="Disordered" evidence="1">
    <location>
        <begin position="567"/>
        <end position="610"/>
    </location>
</feature>
<reference evidence="3" key="1">
    <citation type="journal article" date="2018" name="DNA Res.">
        <title>Multiple hybrid de novo genome assembly of finger millet, an orphan allotetraploid crop.</title>
        <authorList>
            <person name="Hatakeyama M."/>
            <person name="Aluri S."/>
            <person name="Balachadran M.T."/>
            <person name="Sivarajan S.R."/>
            <person name="Patrignani A."/>
            <person name="Gruter S."/>
            <person name="Poveda L."/>
            <person name="Shimizu-Inatsugi R."/>
            <person name="Baeten J."/>
            <person name="Francoijs K.J."/>
            <person name="Nataraja K.N."/>
            <person name="Reddy Y.A.N."/>
            <person name="Phadnis S."/>
            <person name="Ravikumar R.L."/>
            <person name="Schlapbach R."/>
            <person name="Sreeman S.M."/>
            <person name="Shimizu K.K."/>
        </authorList>
    </citation>
    <scope>NUCLEOTIDE SEQUENCE</scope>
</reference>
<sequence>MAAQPRLRATDSDDAQAAVPVFCCLLQDLAGAAAFLASHPLHAAYFLFFARHLAAVAAFFGPLLVSTALLLAALATVGGGADWPGAGSSSLCGVAVAALRAGLRPDGGGGVGLVAQLCSFVLGPGDATAVDRVGEITGDLCDITGSCFVSEEVEEGLLLLGGEECKEVAFALPLMHDAIGESSFFFLDHEDSGEGKDEIDDKVVISEDLKSLDQQCCQGEAGFVQESGAEEEQVVVIQEQGLISSDIGDAIVEKRLECDVVSVEIKKCEQVQEMGMEVKKREPVQANEMKIKKCEPVQKMEVKELQPVEPKGIRSREPVKPHSLIPQRIKLWEAQVSGSFKTVIEDKEDISVKFSFESESNKDLKKCVHSEADPCIEKRDRKLKTQDVASKKQSVEQEHGQEFKDVKECVPSETETFGEICSQDQSVEENAPASHTEQVPTYMQPEAEFKEQQCRAAQGEQDVQVGEPEQVLQGTEEYKDVTESPVMCNERESSLKSTSIAGRVHSRTSSENLIGEESPSQKEKEWKRTLACKLYEERMQLKLCRDRAVVEGSDNMDMLWEAYEVGGSAGSGSGTKQGGIKVKNSKKVEELVEEDQEESEEQDDDDDEGSVRQLCCLQALKFSTKKMGLGGGKPSLAKISKVLKRMTALSRVGSRRSQKEP</sequence>
<feature type="region of interest" description="Disordered" evidence="1">
    <location>
        <begin position="423"/>
        <end position="522"/>
    </location>
</feature>
<dbReference type="AlphaFoldDB" id="A0AAV5DS66"/>
<keyword evidence="2" id="KW-0472">Membrane</keyword>
<proteinExistence type="predicted"/>
<feature type="transmembrane region" description="Helical" evidence="2">
    <location>
        <begin position="49"/>
        <end position="74"/>
    </location>
</feature>
<dbReference type="PANTHER" id="PTHR36760:SF1">
    <property type="entry name" value="ACIDIC LEUCINE-RICH NUCLEAR PHOSPHOPROTEIN 32 FAMILY B PROTEIN"/>
    <property type="match status" value="1"/>
</dbReference>
<keyword evidence="2" id="KW-1133">Transmembrane helix</keyword>
<organism evidence="3 4">
    <name type="scientific">Eleusine coracana subsp. coracana</name>
    <dbReference type="NCBI Taxonomy" id="191504"/>
    <lineage>
        <taxon>Eukaryota</taxon>
        <taxon>Viridiplantae</taxon>
        <taxon>Streptophyta</taxon>
        <taxon>Embryophyta</taxon>
        <taxon>Tracheophyta</taxon>
        <taxon>Spermatophyta</taxon>
        <taxon>Magnoliopsida</taxon>
        <taxon>Liliopsida</taxon>
        <taxon>Poales</taxon>
        <taxon>Poaceae</taxon>
        <taxon>PACMAD clade</taxon>
        <taxon>Chloridoideae</taxon>
        <taxon>Cynodonteae</taxon>
        <taxon>Eleusininae</taxon>
        <taxon>Eleusine</taxon>
    </lineage>
</organism>
<keyword evidence="4" id="KW-1185">Reference proteome</keyword>